<keyword evidence="8" id="KW-0413">Isomerase</keyword>
<feature type="signal peptide" evidence="10">
    <location>
        <begin position="1"/>
        <end position="18"/>
    </location>
</feature>
<comment type="subcellular location">
    <subcellularLocation>
        <location evidence="2">Cell envelope</location>
    </subcellularLocation>
    <subcellularLocation>
        <location evidence="1">Membrane</location>
        <topology evidence="1">Multi-pass membrane protein</topology>
    </subcellularLocation>
</comment>
<feature type="domain" description="Heparinase II/III-like C-terminal" evidence="11">
    <location>
        <begin position="412"/>
        <end position="554"/>
    </location>
</feature>
<keyword evidence="6" id="KW-0472">Membrane</keyword>
<organism evidence="13 14">
    <name type="scientific">Anaeromyxobacter paludicola</name>
    <dbReference type="NCBI Taxonomy" id="2918171"/>
    <lineage>
        <taxon>Bacteria</taxon>
        <taxon>Pseudomonadati</taxon>
        <taxon>Myxococcota</taxon>
        <taxon>Myxococcia</taxon>
        <taxon>Myxococcales</taxon>
        <taxon>Cystobacterineae</taxon>
        <taxon>Anaeromyxobacteraceae</taxon>
        <taxon>Anaeromyxobacter</taxon>
    </lineage>
</organism>
<feature type="region of interest" description="Disordered" evidence="9">
    <location>
        <begin position="777"/>
        <end position="825"/>
    </location>
</feature>
<evidence type="ECO:0000256" key="1">
    <source>
        <dbReference type="ARBA" id="ARBA00004141"/>
    </source>
</evidence>
<dbReference type="Gene3D" id="1.50.10.100">
    <property type="entry name" value="Chondroitin AC/alginate lyase"/>
    <property type="match status" value="1"/>
</dbReference>
<keyword evidence="3" id="KW-0812">Transmembrane</keyword>
<evidence type="ECO:0000256" key="5">
    <source>
        <dbReference type="ARBA" id="ARBA00022989"/>
    </source>
</evidence>
<evidence type="ECO:0000256" key="4">
    <source>
        <dbReference type="ARBA" id="ARBA00022729"/>
    </source>
</evidence>
<dbReference type="Pfam" id="PF16332">
    <property type="entry name" value="DUF4962"/>
    <property type="match status" value="1"/>
</dbReference>
<evidence type="ECO:0000256" key="2">
    <source>
        <dbReference type="ARBA" id="ARBA00004196"/>
    </source>
</evidence>
<dbReference type="SUPFAM" id="SSF48230">
    <property type="entry name" value="Chondroitin AC/alginate lyase"/>
    <property type="match status" value="1"/>
</dbReference>
<reference evidence="14" key="1">
    <citation type="journal article" date="2022" name="Int. J. Syst. Evol. Microbiol.">
        <title>Anaeromyxobacter oryzae sp. nov., Anaeromyxobacter diazotrophicus sp. nov. and Anaeromyxobacter paludicola sp. nov., isolated from paddy soils.</title>
        <authorList>
            <person name="Itoh H."/>
            <person name="Xu Z."/>
            <person name="Mise K."/>
            <person name="Masuda Y."/>
            <person name="Ushijima N."/>
            <person name="Hayakawa C."/>
            <person name="Shiratori Y."/>
            <person name="Senoo K."/>
        </authorList>
    </citation>
    <scope>NUCLEOTIDE SEQUENCE [LARGE SCALE GENOMIC DNA]</scope>
    <source>
        <strain evidence="14">Red630</strain>
    </source>
</reference>
<evidence type="ECO:0008006" key="15">
    <source>
        <dbReference type="Google" id="ProtNLM"/>
    </source>
</evidence>
<name>A0ABM7XC25_9BACT</name>
<keyword evidence="14" id="KW-1185">Reference proteome</keyword>
<keyword evidence="7" id="KW-0325">Glycoprotein</keyword>
<evidence type="ECO:0000256" key="10">
    <source>
        <dbReference type="SAM" id="SignalP"/>
    </source>
</evidence>
<gene>
    <name evidence="13" type="ORF">AMPC_25340</name>
</gene>
<dbReference type="InterPro" id="IPR008929">
    <property type="entry name" value="Chondroitin_lyas"/>
</dbReference>
<evidence type="ECO:0000256" key="8">
    <source>
        <dbReference type="ARBA" id="ARBA00023235"/>
    </source>
</evidence>
<evidence type="ECO:0000259" key="11">
    <source>
        <dbReference type="Pfam" id="PF07940"/>
    </source>
</evidence>
<evidence type="ECO:0000256" key="3">
    <source>
        <dbReference type="ARBA" id="ARBA00022692"/>
    </source>
</evidence>
<proteinExistence type="predicted"/>
<dbReference type="RefSeq" id="WP_248341572.1">
    <property type="nucleotide sequence ID" value="NZ_AP025592.1"/>
</dbReference>
<feature type="domain" description="Heparinase II N-terminal" evidence="12">
    <location>
        <begin position="85"/>
        <end position="281"/>
    </location>
</feature>
<dbReference type="InterPro" id="IPR052447">
    <property type="entry name" value="Dermatan-Sulfate_Isomerase"/>
</dbReference>
<feature type="chain" id="PRO_5046571899" description="Heparinase II/III-like protein" evidence="10">
    <location>
        <begin position="19"/>
        <end position="859"/>
    </location>
</feature>
<accession>A0ABM7XC25</accession>
<dbReference type="InterPro" id="IPR032518">
    <property type="entry name" value="HepII_N"/>
</dbReference>
<evidence type="ECO:0000256" key="7">
    <source>
        <dbReference type="ARBA" id="ARBA00023180"/>
    </source>
</evidence>
<dbReference type="Pfam" id="PF07940">
    <property type="entry name" value="Hepar_II_III_C"/>
    <property type="match status" value="1"/>
</dbReference>
<protein>
    <recommendedName>
        <fullName evidence="15">Heparinase II/III-like protein</fullName>
    </recommendedName>
</protein>
<keyword evidence="5" id="KW-1133">Transmembrane helix</keyword>
<dbReference type="Gene3D" id="2.70.98.70">
    <property type="match status" value="1"/>
</dbReference>
<dbReference type="EMBL" id="AP025592">
    <property type="protein sequence ID" value="BDG09421.1"/>
    <property type="molecule type" value="Genomic_DNA"/>
</dbReference>
<evidence type="ECO:0000313" key="13">
    <source>
        <dbReference type="EMBL" id="BDG09421.1"/>
    </source>
</evidence>
<sequence length="859" mass="90317">MKKTALILALLCPLAASAATHPRLFFGPGDVARLQQQAKSTHQVVYTGLKNGVDQFVGTNIASDGTVTWNTGRTFNVGDRRDIGNALEVFAFLWQIDGGSQYFQLAHDWLMSAASWGNLDLDGSQDLMLGHLLTGVAIAYDLLYPNLTASERTTVQQVIARNAAAQYANAVNGVWWSAEYGQNHNWVNTDSFGLAALALEGEWDQATVDAWRNQAVANAQHIAAVTDPMTDGAWHEGPSYLAYGLLWHLPFVDALKRAGHEDLTAMGIVKGLGAYRAWNQLPEQPNAYVLAYGDFFGFGQDDQLFALRYAGSRYGDGVAQAAADRWLAGTKRNTYAPEQNAQIFEFLYWDPSVATTDLHTQPLDWYGPNMGGVVFRSSWDPGALLFGLKCGDYGGKSFWQRLAASDPLLPDLDFSHDHADDNGFYLYGNGSWLAPEADGYYIGQPSSPPPMANQTVYHNSLTVDGAGQLGDGVRSNGDGSTRYGWFSQRQGQISFHGSTSHFAYAVGDGAKLYPASMGLTRWDRHALFLDRKWVVLRDVVESSLSHDYHFIAHFMNGASQDGSWIQGTGTGGQLLGVAVVAPQGFGVDFFTQAPAHISDLNPAGQVSVASIHPAAPAQNATFLTALVPTGSWAGRQQVAALDQSQADGGLTVTDGAHVAAAIFNSSPAGERRAGGYHLVGTTGVAEYDAGALSRALLVAGSLLEDATGPVLQQDGTSTVLEADGLNGATLALTGDALGKVTVRAPAAQAVTWFGQAVPFSRQGDLVLVNTALAAPPGASTGGPTDPATGATGTPSSGGAAAGGADTGTSTAGSTAGSGGALASGGCSAGAEAGLLALIGLLGALRRKRQAKREDERRAA</sequence>
<dbReference type="InterPro" id="IPR012480">
    <property type="entry name" value="Hepar_II_III_C"/>
</dbReference>
<dbReference type="Proteomes" id="UP001162734">
    <property type="component" value="Chromosome"/>
</dbReference>
<keyword evidence="4 10" id="KW-0732">Signal</keyword>
<dbReference type="PANTHER" id="PTHR15532">
    <property type="match status" value="1"/>
</dbReference>
<evidence type="ECO:0000256" key="6">
    <source>
        <dbReference type="ARBA" id="ARBA00023136"/>
    </source>
</evidence>
<evidence type="ECO:0000256" key="9">
    <source>
        <dbReference type="SAM" id="MobiDB-lite"/>
    </source>
</evidence>
<evidence type="ECO:0000313" key="14">
    <source>
        <dbReference type="Proteomes" id="UP001162734"/>
    </source>
</evidence>
<evidence type="ECO:0000259" key="12">
    <source>
        <dbReference type="Pfam" id="PF16332"/>
    </source>
</evidence>
<feature type="compositionally biased region" description="Low complexity" evidence="9">
    <location>
        <begin position="777"/>
        <end position="798"/>
    </location>
</feature>
<dbReference type="PANTHER" id="PTHR15532:SF5">
    <property type="entry name" value="SULFOTRANSFERASE DOMAIN-CONTAINING PROTEIN"/>
    <property type="match status" value="1"/>
</dbReference>